<dbReference type="EMBL" id="CAJZBQ010000064">
    <property type="protein sequence ID" value="CAG9336275.1"/>
    <property type="molecule type" value="Genomic_DNA"/>
</dbReference>
<name>A0AAU9KHK9_9CILI</name>
<comment type="caution">
    <text evidence="1">The sequence shown here is derived from an EMBL/GenBank/DDBJ whole genome shotgun (WGS) entry which is preliminary data.</text>
</comment>
<proteinExistence type="predicted"/>
<evidence type="ECO:0000313" key="2">
    <source>
        <dbReference type="Proteomes" id="UP001162131"/>
    </source>
</evidence>
<evidence type="ECO:0000313" key="1">
    <source>
        <dbReference type="EMBL" id="CAG9336275.1"/>
    </source>
</evidence>
<dbReference type="AlphaFoldDB" id="A0AAU9KHK9"/>
<organism evidence="1 2">
    <name type="scientific">Blepharisma stoltei</name>
    <dbReference type="NCBI Taxonomy" id="1481888"/>
    <lineage>
        <taxon>Eukaryota</taxon>
        <taxon>Sar</taxon>
        <taxon>Alveolata</taxon>
        <taxon>Ciliophora</taxon>
        <taxon>Postciliodesmatophora</taxon>
        <taxon>Heterotrichea</taxon>
        <taxon>Heterotrichida</taxon>
        <taxon>Blepharismidae</taxon>
        <taxon>Blepharisma</taxon>
    </lineage>
</organism>
<reference evidence="1" key="1">
    <citation type="submission" date="2021-09" db="EMBL/GenBank/DDBJ databases">
        <authorList>
            <consortium name="AG Swart"/>
            <person name="Singh M."/>
            <person name="Singh A."/>
            <person name="Seah K."/>
            <person name="Emmerich C."/>
        </authorList>
    </citation>
    <scope>NUCLEOTIDE SEQUENCE</scope>
    <source>
        <strain evidence="1">ATCC30299</strain>
    </source>
</reference>
<gene>
    <name evidence="1" type="ORF">BSTOLATCC_MIC66155</name>
</gene>
<keyword evidence="2" id="KW-1185">Reference proteome</keyword>
<accession>A0AAU9KHK9</accession>
<dbReference type="Proteomes" id="UP001162131">
    <property type="component" value="Unassembled WGS sequence"/>
</dbReference>
<sequence length="371" mass="43298">MEPDISKIIPCASSIWSYYTLFTLNSVSPLTLIVPETIIVGFGFSSITYMHNRSDGSLCFEEISNEATIKRIIKNWDQPKSNGQAFAIVKYLENTVAKILPLTPDLSSLDEPIFLQNRNKIIQENIHFRNSSENQKIKVKWKRKQHSFEFKINSPLNDFLAERAPNSYSQRTLATTRRSSSSSSIALRNDWIRKSYKDYLKNLSSYIISNLYTLMKKYYKEKLSMIEINYEQGSNGDWFFVDFGKKSHKRLKGKIKLIDPLYNTPCLFVEKKIVIKEVESRPLLDELKKLEEKMKEIIKKRIDEDTNKASCYSGFIMNLKRRNSADQKAENEKLGYKNRLRFPTNVDRELTRVANLLDKYRDNTKSRKSSV</sequence>
<protein>
    <submittedName>
        <fullName evidence="1">Uncharacterized protein</fullName>
    </submittedName>
</protein>